<keyword evidence="11" id="KW-1185">Reference proteome</keyword>
<feature type="region of interest" description="Disordered" evidence="4">
    <location>
        <begin position="1"/>
        <end position="20"/>
    </location>
</feature>
<evidence type="ECO:0000256" key="2">
    <source>
        <dbReference type="ARBA" id="ARBA00008459"/>
    </source>
</evidence>
<feature type="compositionally biased region" description="Low complexity" evidence="4">
    <location>
        <begin position="1"/>
        <end position="14"/>
    </location>
</feature>
<dbReference type="OrthoDB" id="27962at2759"/>
<feature type="domain" description="Trs120/TRAPPC9 fourth Ig-like" evidence="9">
    <location>
        <begin position="1138"/>
        <end position="1239"/>
    </location>
</feature>
<dbReference type="InterPro" id="IPR013935">
    <property type="entry name" value="Trs120_TRAPPC9"/>
</dbReference>
<dbReference type="Proteomes" id="UP000801492">
    <property type="component" value="Unassembled WGS sequence"/>
</dbReference>
<organism evidence="10 11">
    <name type="scientific">Ignelater luminosus</name>
    <name type="common">Cucubano</name>
    <name type="synonym">Pyrophorus luminosus</name>
    <dbReference type="NCBI Taxonomy" id="2038154"/>
    <lineage>
        <taxon>Eukaryota</taxon>
        <taxon>Metazoa</taxon>
        <taxon>Ecdysozoa</taxon>
        <taxon>Arthropoda</taxon>
        <taxon>Hexapoda</taxon>
        <taxon>Insecta</taxon>
        <taxon>Pterygota</taxon>
        <taxon>Neoptera</taxon>
        <taxon>Endopterygota</taxon>
        <taxon>Coleoptera</taxon>
        <taxon>Polyphaga</taxon>
        <taxon>Elateriformia</taxon>
        <taxon>Elateroidea</taxon>
        <taxon>Elateridae</taxon>
        <taxon>Agrypninae</taxon>
        <taxon>Pyrophorini</taxon>
        <taxon>Ignelater</taxon>
    </lineage>
</organism>
<protein>
    <recommendedName>
        <fullName evidence="12">Protein brunelleschi</fullName>
    </recommendedName>
</protein>
<name>A0A8K0D738_IGNLU</name>
<evidence type="ECO:0000259" key="8">
    <source>
        <dbReference type="Pfam" id="PF26282"/>
    </source>
</evidence>
<gene>
    <name evidence="10" type="ORF">ILUMI_07633</name>
</gene>
<feature type="domain" description="Trs120/TRAPPC9 third Ig-like" evidence="8">
    <location>
        <begin position="1022"/>
        <end position="1132"/>
    </location>
</feature>
<dbReference type="Pfam" id="PF26283">
    <property type="entry name" value="Ig_TRAPPC9-Trs120_4th"/>
    <property type="match status" value="1"/>
</dbReference>
<comment type="caution">
    <text evidence="10">The sequence shown here is derived from an EMBL/GenBank/DDBJ whole genome shotgun (WGS) entry which is preliminary data.</text>
</comment>
<dbReference type="Pfam" id="PF08626">
    <property type="entry name" value="TRAPPC9-Trs120"/>
    <property type="match status" value="1"/>
</dbReference>
<dbReference type="InterPro" id="IPR058568">
    <property type="entry name" value="Ig_TRAPPC9_Trs120_4th"/>
</dbReference>
<feature type="region of interest" description="Disordered" evidence="4">
    <location>
        <begin position="942"/>
        <end position="961"/>
    </location>
</feature>
<dbReference type="GO" id="GO:0005802">
    <property type="term" value="C:trans-Golgi network"/>
    <property type="evidence" value="ECO:0007669"/>
    <property type="project" value="TreeGrafter"/>
</dbReference>
<evidence type="ECO:0000259" key="7">
    <source>
        <dbReference type="Pfam" id="PF26254"/>
    </source>
</evidence>
<dbReference type="Pfam" id="PF26282">
    <property type="entry name" value="Ig_TRAPPC9-Trs120_3rd"/>
    <property type="match status" value="1"/>
</dbReference>
<keyword evidence="3" id="KW-0333">Golgi apparatus</keyword>
<feature type="compositionally biased region" description="Basic and acidic residues" evidence="4">
    <location>
        <begin position="181"/>
        <end position="191"/>
    </location>
</feature>
<reference evidence="10" key="1">
    <citation type="submission" date="2019-08" db="EMBL/GenBank/DDBJ databases">
        <title>The genome of the North American firefly Photinus pyralis.</title>
        <authorList>
            <consortium name="Photinus pyralis genome working group"/>
            <person name="Fallon T.R."/>
            <person name="Sander Lower S.E."/>
            <person name="Weng J.-K."/>
        </authorList>
    </citation>
    <scope>NUCLEOTIDE SEQUENCE</scope>
    <source>
        <strain evidence="10">TRF0915ILg1</strain>
        <tissue evidence="10">Whole body</tissue>
    </source>
</reference>
<dbReference type="InterPro" id="IPR058563">
    <property type="entry name" value="Trs120_TRAPPC9_N"/>
</dbReference>
<evidence type="ECO:0000259" key="9">
    <source>
        <dbReference type="Pfam" id="PF26283"/>
    </source>
</evidence>
<evidence type="ECO:0000256" key="4">
    <source>
        <dbReference type="SAM" id="MobiDB-lite"/>
    </source>
</evidence>
<feature type="domain" description="Trs120/TRAPPC9 first Ig-like" evidence="7">
    <location>
        <begin position="642"/>
        <end position="750"/>
    </location>
</feature>
<comment type="subcellular location">
    <subcellularLocation>
        <location evidence="1">Golgi apparatus</location>
    </subcellularLocation>
</comment>
<feature type="domain" description="Trs120/TRAPPC9 N-terminal" evidence="5">
    <location>
        <begin position="85"/>
        <end position="375"/>
    </location>
</feature>
<evidence type="ECO:0008006" key="12">
    <source>
        <dbReference type="Google" id="ProtNLM"/>
    </source>
</evidence>
<dbReference type="Pfam" id="PF26254">
    <property type="entry name" value="Ig_TRAPPC9-Trs120_1st"/>
    <property type="match status" value="1"/>
</dbReference>
<dbReference type="Pfam" id="PF26280">
    <property type="entry name" value="Ig_TRAPPC9-Trs120_2nd"/>
    <property type="match status" value="1"/>
</dbReference>
<dbReference type="InterPro" id="IPR058567">
    <property type="entry name" value="Ig_TRAPPC9_Trs120_3rd"/>
</dbReference>
<dbReference type="Pfam" id="PF26251">
    <property type="entry name" value="TPR_TRAPPC9-Trs120"/>
    <property type="match status" value="1"/>
</dbReference>
<feature type="compositionally biased region" description="Low complexity" evidence="4">
    <location>
        <begin position="942"/>
        <end position="954"/>
    </location>
</feature>
<dbReference type="PANTHER" id="PTHR21512">
    <property type="entry name" value="TRAFFICKING PROTEIN PARTICLE COMPLEX SUBUNIT 9"/>
    <property type="match status" value="1"/>
</dbReference>
<dbReference type="PANTHER" id="PTHR21512:SF5">
    <property type="entry name" value="TRAFFICKING PROTEIN PARTICLE COMPLEX SUBUNIT 9"/>
    <property type="match status" value="1"/>
</dbReference>
<evidence type="ECO:0000256" key="1">
    <source>
        <dbReference type="ARBA" id="ARBA00004555"/>
    </source>
</evidence>
<feature type="compositionally biased region" description="Basic and acidic residues" evidence="4">
    <location>
        <begin position="204"/>
        <end position="228"/>
    </location>
</feature>
<evidence type="ECO:0000259" key="6">
    <source>
        <dbReference type="Pfam" id="PF26251"/>
    </source>
</evidence>
<evidence type="ECO:0000313" key="10">
    <source>
        <dbReference type="EMBL" id="KAF2898541.1"/>
    </source>
</evidence>
<dbReference type="InterPro" id="IPR058565">
    <property type="entry name" value="Ig_TRAPPC9_Trs120_1st"/>
</dbReference>
<evidence type="ECO:0000256" key="3">
    <source>
        <dbReference type="ARBA" id="ARBA00023034"/>
    </source>
</evidence>
<evidence type="ECO:0000259" key="5">
    <source>
        <dbReference type="Pfam" id="PF08626"/>
    </source>
</evidence>
<feature type="domain" description="Trs120/TRAPPC9 TPR region" evidence="6">
    <location>
        <begin position="470"/>
        <end position="602"/>
    </location>
</feature>
<comment type="similarity">
    <text evidence="2">Belongs to the NIBP family.</text>
</comment>
<dbReference type="AlphaFoldDB" id="A0A8K0D738"/>
<proteinExistence type="inferred from homology"/>
<feature type="compositionally biased region" description="Low complexity" evidence="4">
    <location>
        <begin position="152"/>
        <end position="169"/>
    </location>
</feature>
<dbReference type="InterPro" id="IPR058564">
    <property type="entry name" value="TPR_TRAPPC9_Trs120"/>
</dbReference>
<sequence length="1273" mass="142403">MRSSVSYILSSTTSEPNMSHPDYEQYSHDHAALLILVKHLGSQLKNKVFNKFYERISRVNSVKITDSTGQVRNILIRYIKDHPVENNDWGDFQTHRRLLGLISLGKYDSQQELNEICRVHESLKVKYTNTLYDSRCILFGANDEREYPSDNSSPEEQSIVSSSEVLSSKDSSENSDITNEAQDKSSVKEETTSSSYNPLTEGESSNKDNEEIKSDKVEEKPKSPVKTVREKFTTPSNFKTRALFYNEAEPCSDLENQLTEFINSLFWVLESKRLERSREKLERVSLLLAPFEKKDFVGLDMDSRNNKKRCTGRMTKHLGDLCLQAGLLSESLSYYHSAAETLKSVNDWLWLGAAYEGLCAASALVLYPNIQRNVSLHRNSSLQEGSPKRSNSITTPIEVTKKDIMNMLPPEEISKKYREAIIHYSKYQNAGIIETEACFKAARISIEQNHSLQAASFLQNVVFINLTLSEQEKIQRFETLSDLYTQTGFTRKAAFCQRLAATRYVSPQNPTPNWNQCYNLILQSFPGHKIMLDPTEMCSNNVQMGWPLLQIQLLQELVVAAKRMGHSALATRHMTYLLQTMWKHLSPTDQKELAIQLQSLSSQCEGAPVPLVLDSGIVIPPANLSNIPVCASFVLRNLQPHLQPRKIETLKRDLGPFLFTPINFGSLERRTNKPQSKMDFLWVENDVCEVTLKLVNPLPFELKVSNMRLLTSGVVFESIPETVVLPSDTPTSVTLNGTPKESGELEILGYSTHTLGVKSNCRLRYMLNFLPLYSIEVIPALPTMEIKTSLPQSATFSSFQNFENVVTSASISLYNGESTECTITLTNTSQVPIEMLEVSIQSVLDPSLQDQIFKWSQENLESQLPLMPNGTASLTLYLYSAANFLATGFGTAELSSGVFGSSHASSIMSMSAGPSSLPSRLNSPVHSAMGSSFHGARRNELNSSFRSSNSGQSSMTTTGYRSPGALTLPQHAASSIVEGQLQLRYSGGAGLQAGYCRTCSVFLTLEMLPSLQVTNWDVLPAETSSQFYLVLDIANLTSQEMELHYTPSKHMLIEGHESCRIPVPVNRCPLSKLTKLYMDQNSGLDDRLDLDKICSEHIANLVDLRWQLLSLNVKGKATLKGITLTPNMLDIVRMSPLNWEVNINGDYLKPQEEINCDAGDCLNVCVNISNSLEKPLRQLMLTIQFYQDHQNGTHNYRLETRVVIVGGAKKLLPTLEPQGKTWHSCNVLFLTPGQYKMDIQCSTPDSSTTVPAITGTAGHTWRYIPAVDINVNI</sequence>
<accession>A0A8K0D738</accession>
<dbReference type="EMBL" id="VTPC01003417">
    <property type="protein sequence ID" value="KAF2898541.1"/>
    <property type="molecule type" value="Genomic_DNA"/>
</dbReference>
<evidence type="ECO:0000313" key="11">
    <source>
        <dbReference type="Proteomes" id="UP000801492"/>
    </source>
</evidence>
<feature type="region of interest" description="Disordered" evidence="4">
    <location>
        <begin position="145"/>
        <end position="228"/>
    </location>
</feature>